<evidence type="ECO:0000256" key="5">
    <source>
        <dbReference type="ARBA" id="ARBA00023315"/>
    </source>
</evidence>
<feature type="domain" description="BPL/LPL catalytic" evidence="6">
    <location>
        <begin position="53"/>
        <end position="266"/>
    </location>
</feature>
<reference evidence="7" key="2">
    <citation type="submission" date="2023-06" db="EMBL/GenBank/DDBJ databases">
        <authorList>
            <consortium name="Lawrence Berkeley National Laboratory"/>
            <person name="Mondo S.J."/>
            <person name="Hensen N."/>
            <person name="Bonometti L."/>
            <person name="Westerberg I."/>
            <person name="Brannstrom I.O."/>
            <person name="Guillou S."/>
            <person name="Cros-Aarteil S."/>
            <person name="Calhoun S."/>
            <person name="Haridas S."/>
            <person name="Kuo A."/>
            <person name="Pangilinan J."/>
            <person name="Riley R."/>
            <person name="Labutti K."/>
            <person name="Andreopoulos B."/>
            <person name="Lipzen A."/>
            <person name="Chen C."/>
            <person name="Yanf M."/>
            <person name="Daum C."/>
            <person name="Ng V."/>
            <person name="Clum A."/>
            <person name="Steindorff A."/>
            <person name="Ohm R."/>
            <person name="Martin F."/>
            <person name="Silar P."/>
            <person name="Natvig D."/>
            <person name="Lalanne C."/>
            <person name="Gautier V."/>
            <person name="Ament-Velasquez S.L."/>
            <person name="Kruys A."/>
            <person name="Hutchinson M.I."/>
            <person name="Powell A.J."/>
            <person name="Barry K."/>
            <person name="Miller A.N."/>
            <person name="Grigoriev I.V."/>
            <person name="Debuchy R."/>
            <person name="Gladieux P."/>
            <person name="Thoren M.H."/>
            <person name="Johannesson H."/>
        </authorList>
    </citation>
    <scope>NUCLEOTIDE SEQUENCE</scope>
    <source>
        <strain evidence="7">PSN324</strain>
    </source>
</reference>
<dbReference type="EMBL" id="MU865091">
    <property type="protein sequence ID" value="KAK4457911.1"/>
    <property type="molecule type" value="Genomic_DNA"/>
</dbReference>
<evidence type="ECO:0000256" key="4">
    <source>
        <dbReference type="ARBA" id="ARBA00022679"/>
    </source>
</evidence>
<comment type="pathway">
    <text evidence="1">Protein modification; protein lipoylation via endogenous pathway; protein N(6)-(lipoyl)lysine from octanoyl-[acyl-carrier-protein]: step 1/2.</text>
</comment>
<dbReference type="Pfam" id="PF21948">
    <property type="entry name" value="LplA-B_cat"/>
    <property type="match status" value="1"/>
</dbReference>
<name>A0AAV9HFT4_9PEZI</name>
<keyword evidence="5" id="KW-0012">Acyltransferase</keyword>
<evidence type="ECO:0000256" key="1">
    <source>
        <dbReference type="ARBA" id="ARBA00004821"/>
    </source>
</evidence>
<comment type="similarity">
    <text evidence="2">Belongs to the LipB family.</text>
</comment>
<dbReference type="GO" id="GO:0009249">
    <property type="term" value="P:protein lipoylation"/>
    <property type="evidence" value="ECO:0007669"/>
    <property type="project" value="InterPro"/>
</dbReference>
<evidence type="ECO:0000256" key="3">
    <source>
        <dbReference type="ARBA" id="ARBA00012334"/>
    </source>
</evidence>
<dbReference type="InterPro" id="IPR004143">
    <property type="entry name" value="BPL_LPL_catalytic"/>
</dbReference>
<gene>
    <name evidence="7" type="ORF">QBC42DRAFT_30726</name>
</gene>
<reference evidence="7" key="1">
    <citation type="journal article" date="2023" name="Mol. Phylogenet. Evol.">
        <title>Genome-scale phylogeny and comparative genomics of the fungal order Sordariales.</title>
        <authorList>
            <person name="Hensen N."/>
            <person name="Bonometti L."/>
            <person name="Westerberg I."/>
            <person name="Brannstrom I.O."/>
            <person name="Guillou S."/>
            <person name="Cros-Aarteil S."/>
            <person name="Calhoun S."/>
            <person name="Haridas S."/>
            <person name="Kuo A."/>
            <person name="Mondo S."/>
            <person name="Pangilinan J."/>
            <person name="Riley R."/>
            <person name="LaButti K."/>
            <person name="Andreopoulos B."/>
            <person name="Lipzen A."/>
            <person name="Chen C."/>
            <person name="Yan M."/>
            <person name="Daum C."/>
            <person name="Ng V."/>
            <person name="Clum A."/>
            <person name="Steindorff A."/>
            <person name="Ohm R.A."/>
            <person name="Martin F."/>
            <person name="Silar P."/>
            <person name="Natvig D.O."/>
            <person name="Lalanne C."/>
            <person name="Gautier V."/>
            <person name="Ament-Velasquez S.L."/>
            <person name="Kruys A."/>
            <person name="Hutchinson M.I."/>
            <person name="Powell A.J."/>
            <person name="Barry K."/>
            <person name="Miller A.N."/>
            <person name="Grigoriev I.V."/>
            <person name="Debuchy R."/>
            <person name="Gladieux P."/>
            <person name="Hiltunen Thoren M."/>
            <person name="Johannesson H."/>
        </authorList>
    </citation>
    <scope>NUCLEOTIDE SEQUENCE</scope>
    <source>
        <strain evidence="7">PSN324</strain>
    </source>
</reference>
<dbReference type="AlphaFoldDB" id="A0AAV9HFT4"/>
<dbReference type="SUPFAM" id="SSF55681">
    <property type="entry name" value="Class II aaRS and biotin synthetases"/>
    <property type="match status" value="1"/>
</dbReference>
<evidence type="ECO:0000256" key="2">
    <source>
        <dbReference type="ARBA" id="ARBA00007907"/>
    </source>
</evidence>
<comment type="caution">
    <text evidence="7">The sequence shown here is derived from an EMBL/GenBank/DDBJ whole genome shotgun (WGS) entry which is preliminary data.</text>
</comment>
<dbReference type="PROSITE" id="PS51733">
    <property type="entry name" value="BPL_LPL_CATALYTIC"/>
    <property type="match status" value="1"/>
</dbReference>
<dbReference type="NCBIfam" id="TIGR00214">
    <property type="entry name" value="lipB"/>
    <property type="match status" value="1"/>
</dbReference>
<dbReference type="InterPro" id="IPR045864">
    <property type="entry name" value="aa-tRNA-synth_II/BPL/LPL"/>
</dbReference>
<dbReference type="PANTHER" id="PTHR10993">
    <property type="entry name" value="OCTANOYLTRANSFERASE"/>
    <property type="match status" value="1"/>
</dbReference>
<keyword evidence="4" id="KW-0808">Transferase</keyword>
<proteinExistence type="inferred from homology"/>
<keyword evidence="8" id="KW-1185">Reference proteome</keyword>
<dbReference type="GO" id="GO:0033819">
    <property type="term" value="F:lipoyl(octanoyl) transferase activity"/>
    <property type="evidence" value="ECO:0007669"/>
    <property type="project" value="UniProtKB-EC"/>
</dbReference>
<evidence type="ECO:0000259" key="6">
    <source>
        <dbReference type="PROSITE" id="PS51733"/>
    </source>
</evidence>
<dbReference type="PANTHER" id="PTHR10993:SF7">
    <property type="entry name" value="LIPOYLTRANSFERASE 2, MITOCHONDRIAL-RELATED"/>
    <property type="match status" value="1"/>
</dbReference>
<protein>
    <recommendedName>
        <fullName evidence="3">lipoyl(octanoyl) transferase</fullName>
        <ecNumber evidence="3">2.3.1.181</ecNumber>
    </recommendedName>
</protein>
<dbReference type="EC" id="2.3.1.181" evidence="3"/>
<evidence type="ECO:0000313" key="8">
    <source>
        <dbReference type="Proteomes" id="UP001321749"/>
    </source>
</evidence>
<accession>A0AAV9HFT4</accession>
<dbReference type="InterPro" id="IPR000544">
    <property type="entry name" value="Octanoyltransferase"/>
</dbReference>
<dbReference type="Gene3D" id="3.30.930.10">
    <property type="entry name" value="Bira Bifunctional Protein, Domain 2"/>
    <property type="match status" value="1"/>
</dbReference>
<sequence>MSPPSLRLRHIHLPTTHPSIPACSPPYSLASRLQSYLRRRLLDSKDSSSPAIDTPPPTLISFSPLPIYTLGRRQTSPLTPAESARLRAPLHFSSLSGPQQIPVETLHAPRGGLTTYHGPGQIVLWPVMDLKSRDHSQFTVRCYSRLLENTTISTLGSLFGLKAQVTDDPGVWVPDRAAGCGTELEGELRKIAALGVHLRRHVSGLGTAINLDMDGSERGTEETNPWKRITACGLEGKSVTSVRQIIGTEEMDRRLSQFEKQGSGLEPEGGRKKTREELVADFWAREFAQRIGVEGVEKVEPNEVALVVADRLVDAEKHWEENNDGQGGLEKVDERERCYFRDLEAMTRRFH</sequence>
<evidence type="ECO:0000313" key="7">
    <source>
        <dbReference type="EMBL" id="KAK4457911.1"/>
    </source>
</evidence>
<dbReference type="Proteomes" id="UP001321749">
    <property type="component" value="Unassembled WGS sequence"/>
</dbReference>
<organism evidence="7 8">
    <name type="scientific">Cladorrhinum samala</name>
    <dbReference type="NCBI Taxonomy" id="585594"/>
    <lineage>
        <taxon>Eukaryota</taxon>
        <taxon>Fungi</taxon>
        <taxon>Dikarya</taxon>
        <taxon>Ascomycota</taxon>
        <taxon>Pezizomycotina</taxon>
        <taxon>Sordariomycetes</taxon>
        <taxon>Sordariomycetidae</taxon>
        <taxon>Sordariales</taxon>
        <taxon>Podosporaceae</taxon>
        <taxon>Cladorrhinum</taxon>
    </lineage>
</organism>